<name>A0A914P925_9BILA</name>
<feature type="compositionally biased region" description="Low complexity" evidence="1">
    <location>
        <begin position="232"/>
        <end position="252"/>
    </location>
</feature>
<accession>A0A914P925</accession>
<evidence type="ECO:0000313" key="2">
    <source>
        <dbReference type="Proteomes" id="UP000887578"/>
    </source>
</evidence>
<feature type="compositionally biased region" description="Low complexity" evidence="1">
    <location>
        <begin position="206"/>
        <end position="224"/>
    </location>
</feature>
<dbReference type="WBParaSite" id="PDA_v2.g11218.t1">
    <property type="protein sequence ID" value="PDA_v2.g11218.t1"/>
    <property type="gene ID" value="PDA_v2.g11218"/>
</dbReference>
<dbReference type="AlphaFoldDB" id="A0A914P925"/>
<reference evidence="3" key="1">
    <citation type="submission" date="2022-11" db="UniProtKB">
        <authorList>
            <consortium name="WormBaseParasite"/>
        </authorList>
    </citation>
    <scope>IDENTIFICATION</scope>
</reference>
<dbReference type="Proteomes" id="UP000887578">
    <property type="component" value="Unplaced"/>
</dbReference>
<feature type="compositionally biased region" description="Basic and acidic residues" evidence="1">
    <location>
        <begin position="173"/>
        <end position="186"/>
    </location>
</feature>
<evidence type="ECO:0000256" key="1">
    <source>
        <dbReference type="SAM" id="MobiDB-lite"/>
    </source>
</evidence>
<proteinExistence type="predicted"/>
<evidence type="ECO:0000313" key="3">
    <source>
        <dbReference type="WBParaSite" id="PDA_v2.g11218.t1"/>
    </source>
</evidence>
<feature type="region of interest" description="Disordered" evidence="1">
    <location>
        <begin position="507"/>
        <end position="530"/>
    </location>
</feature>
<protein>
    <submittedName>
        <fullName evidence="3">Uncharacterized protein</fullName>
    </submittedName>
</protein>
<sequence length="530" mass="59923">MITHPGIYDVKLIDRSIKFRIPTNKCYGKVTVCYDSVDYESVQAPSICKKSKQTGFDLEIDPTRIRFIDGKFTPGKGYKNGCDEASVYNTGRPYIKHGYIITLNVIHASPYCSLIVRNASLEERAFIALPPKRSRPTPTMSTPSLLCIYVKCIQKKKCQPKVYEVPKLSNKKLKVEGSEESKELKETVQAQSKSDVEAIAVSSNDPPTSTLLPATPTQLPPSDSTKLDDLKLTLLQPSPTTTTTNGSSKKSQITTTTNDSPLPEEEALTQALTTTNKKVLREPHYASLLRNGCLGKNNSAKAREMRRQYPRNIGRTLQHREIKLFTLTSNEMFFEVDKMCKEAERDFKTKGIKFDDKKGIIKMTENGRKFIESSETPDFIAYFSFGAEYFEFIDTDLAHMGIESSKYDFFVERFLKYESEFCKFSIPLLFTISMIPRIDESKRRKALTSIRRQIPNICEQFSSSAFDGYETMAFPINAIVKAHKMSKNGVENLDKILTMSRALIGDKTQRDPHQAADTRAAGRIGQKKKK</sequence>
<keyword evidence="2" id="KW-1185">Reference proteome</keyword>
<feature type="compositionally biased region" description="Basic and acidic residues" evidence="1">
    <location>
        <begin position="507"/>
        <end position="516"/>
    </location>
</feature>
<feature type="region of interest" description="Disordered" evidence="1">
    <location>
        <begin position="172"/>
        <end position="262"/>
    </location>
</feature>
<organism evidence="2 3">
    <name type="scientific">Panagrolaimus davidi</name>
    <dbReference type="NCBI Taxonomy" id="227884"/>
    <lineage>
        <taxon>Eukaryota</taxon>
        <taxon>Metazoa</taxon>
        <taxon>Ecdysozoa</taxon>
        <taxon>Nematoda</taxon>
        <taxon>Chromadorea</taxon>
        <taxon>Rhabditida</taxon>
        <taxon>Tylenchina</taxon>
        <taxon>Panagrolaimomorpha</taxon>
        <taxon>Panagrolaimoidea</taxon>
        <taxon>Panagrolaimidae</taxon>
        <taxon>Panagrolaimus</taxon>
    </lineage>
</organism>